<dbReference type="Proteomes" id="UP000661280">
    <property type="component" value="Chromosome 5"/>
</dbReference>
<dbReference type="Proteomes" id="UP000075230">
    <property type="component" value="Unassembled WGS sequence"/>
</dbReference>
<reference evidence="3" key="2">
    <citation type="submission" date="2016-02" db="EMBL/GenBank/DDBJ databases">
        <title>Genome sequencing of Aspergillus luchuensis NBRC 4314.</title>
        <authorList>
            <person name="Yamada O."/>
        </authorList>
    </citation>
    <scope>NUCLEOTIDE SEQUENCE [LARGE SCALE GENOMIC DNA]</scope>
    <source>
        <strain evidence="3">RIB 2604</strain>
    </source>
</reference>
<dbReference type="OrthoDB" id="5368615at2759"/>
<reference evidence="2 3" key="1">
    <citation type="journal article" date="2016" name="DNA Res.">
        <title>Genome sequence of Aspergillus luchuensis NBRC 4314.</title>
        <authorList>
            <person name="Yamada O."/>
            <person name="Machida M."/>
            <person name="Hosoyama A."/>
            <person name="Goto M."/>
            <person name="Takahashi T."/>
            <person name="Futagami T."/>
            <person name="Yamagata Y."/>
            <person name="Takeuchi M."/>
            <person name="Kobayashi T."/>
            <person name="Koike H."/>
            <person name="Abe K."/>
            <person name="Asai K."/>
            <person name="Arita M."/>
            <person name="Fujita N."/>
            <person name="Fukuda K."/>
            <person name="Higa K."/>
            <person name="Horikawa H."/>
            <person name="Ishikawa T."/>
            <person name="Jinno K."/>
            <person name="Kato Y."/>
            <person name="Kirimura K."/>
            <person name="Mizutani O."/>
            <person name="Nakasone K."/>
            <person name="Sano M."/>
            <person name="Shiraishi Y."/>
            <person name="Tsukahara M."/>
            <person name="Gomi K."/>
        </authorList>
    </citation>
    <scope>NUCLEOTIDE SEQUENCE [LARGE SCALE GENOMIC DNA]</scope>
    <source>
        <strain evidence="2 3">RIB 2604</strain>
    </source>
</reference>
<dbReference type="EMBL" id="AP024429">
    <property type="protein sequence ID" value="BCR99701.1"/>
    <property type="molecule type" value="Genomic_DNA"/>
</dbReference>
<evidence type="ECO:0000313" key="4">
    <source>
        <dbReference type="Proteomes" id="UP000661280"/>
    </source>
</evidence>
<dbReference type="RefSeq" id="XP_041543464.1">
    <property type="nucleotide sequence ID" value="XM_041689817.1"/>
</dbReference>
<evidence type="ECO:0000313" key="1">
    <source>
        <dbReference type="EMBL" id="BCR99701.1"/>
    </source>
</evidence>
<name>A0A146FZD4_ASPKA</name>
<reference evidence="1" key="3">
    <citation type="submission" date="2021-01" db="EMBL/GenBank/DDBJ databases">
        <authorList>
            <consortium name="Aspergillus luchuensis mut. kawachii IFO 4304 genome sequencing consortium"/>
            <person name="Kazuki M."/>
            <person name="Futagami T."/>
        </authorList>
    </citation>
    <scope>NUCLEOTIDE SEQUENCE</scope>
    <source>
        <strain evidence="1">IFO 4308</strain>
    </source>
</reference>
<keyword evidence="4" id="KW-1185">Reference proteome</keyword>
<gene>
    <name evidence="1" type="ORF">AKAW2_50043A</name>
    <name evidence="2" type="ORF">RIB2604_03800020</name>
</gene>
<evidence type="ECO:0000313" key="2">
    <source>
        <dbReference type="EMBL" id="GAT31010.1"/>
    </source>
</evidence>
<accession>A0A146FZD4</accession>
<organism evidence="2 3">
    <name type="scientific">Aspergillus kawachii</name>
    <name type="common">White koji mold</name>
    <name type="synonym">Aspergillus awamori var. kawachi</name>
    <dbReference type="NCBI Taxonomy" id="1069201"/>
    <lineage>
        <taxon>Eukaryota</taxon>
        <taxon>Fungi</taxon>
        <taxon>Dikarya</taxon>
        <taxon>Ascomycota</taxon>
        <taxon>Pezizomycotina</taxon>
        <taxon>Eurotiomycetes</taxon>
        <taxon>Eurotiomycetidae</taxon>
        <taxon>Eurotiales</taxon>
        <taxon>Aspergillaceae</taxon>
        <taxon>Aspergillus</taxon>
        <taxon>Aspergillus subgen. Circumdati</taxon>
    </lineage>
</organism>
<dbReference type="AlphaFoldDB" id="A0A146FZD4"/>
<dbReference type="EMBL" id="BCWF01000037">
    <property type="protein sequence ID" value="GAT31010.1"/>
    <property type="molecule type" value="Genomic_DNA"/>
</dbReference>
<reference evidence="1" key="4">
    <citation type="submission" date="2021-02" db="EMBL/GenBank/DDBJ databases">
        <title>Aspergillus luchuensis mut. kawachii IFO 4304 genome sequence.</title>
        <authorList>
            <person name="Mori K."/>
            <person name="Kadooka C."/>
            <person name="Goto M."/>
            <person name="Futagami T."/>
        </authorList>
    </citation>
    <scope>NUCLEOTIDE SEQUENCE</scope>
    <source>
        <strain evidence="1">IFO 4308</strain>
    </source>
</reference>
<evidence type="ECO:0000313" key="3">
    <source>
        <dbReference type="Proteomes" id="UP000075230"/>
    </source>
</evidence>
<dbReference type="GeneID" id="64961023"/>
<sequence length="63" mass="6827">MNSALSRLGPSVWTYDVPGNYTDPGQGTVLAIGKRGLTSLGLPHDGRARIYVEDQQYVPRPPS</sequence>
<protein>
    <submittedName>
        <fullName evidence="2">Alkaline phosphatase family protein</fullName>
    </submittedName>
</protein>
<proteinExistence type="predicted"/>
<dbReference type="KEGG" id="aluc:AKAW2_50043A"/>